<gene>
    <name evidence="2" type="ORF">CCV52592_1728</name>
</gene>
<evidence type="ECO:0000256" key="1">
    <source>
        <dbReference type="SAM" id="SignalP"/>
    </source>
</evidence>
<proteinExistence type="predicted"/>
<dbReference type="Gene3D" id="2.180.10.10">
    <property type="entry name" value="RHS repeat-associated core"/>
    <property type="match status" value="1"/>
</dbReference>
<dbReference type="AlphaFoldDB" id="A7H027"/>
<dbReference type="OrthoDB" id="41445at2"/>
<keyword evidence="3" id="KW-1185">Reference proteome</keyword>
<evidence type="ECO:0000313" key="2">
    <source>
        <dbReference type="EMBL" id="EAU01027.1"/>
    </source>
</evidence>
<dbReference type="EMBL" id="CP000767">
    <property type="protein sequence ID" value="EAU01027.1"/>
    <property type="molecule type" value="Genomic_DNA"/>
</dbReference>
<feature type="signal peptide" evidence="1">
    <location>
        <begin position="1"/>
        <end position="16"/>
    </location>
</feature>
<evidence type="ECO:0000313" key="3">
    <source>
        <dbReference type="Proteomes" id="UP000006380"/>
    </source>
</evidence>
<sequence>MKILLFVLLAITSAMAFLNPKQPRTPTPFPAQAFTDWQWFGLKGNVKSIEMKQRVLRDEKFITKQEKFIEFDESGRLTQYQHFINGRLDYAVFYEFDDEGRLARSIDKFGSFSYAYETDKNGHIIVIKKPGKKGKVLRLIYDKNGALINKDDAKITKNSKNFGGSDALNQSKTYDANGRLVKTHAVSSGVVIGNYEIGYDEWGNKISVYDKNAQKFVMKAQTKYWGDGLLKFKHESIDMQTSDTWYDARGNEVFVREFWHGDTSAPKPLLTKQIITINSYDKFDNLINSRGIREDDGHGNAPDRTNTDPTILKDVRGKVVEILDNNITYY</sequence>
<dbReference type="STRING" id="360105.CCV52592_1728"/>
<dbReference type="KEGG" id="ccv:CCV52592_1728"/>
<accession>A7H027</accession>
<feature type="chain" id="PRO_5002709766" evidence="1">
    <location>
        <begin position="17"/>
        <end position="330"/>
    </location>
</feature>
<keyword evidence="1" id="KW-0732">Signal</keyword>
<protein>
    <submittedName>
        <fullName evidence="2">Uncharacterized protein</fullName>
    </submittedName>
</protein>
<organism evidence="2 3">
    <name type="scientific">Campylobacter curvus (strain 525.92)</name>
    <dbReference type="NCBI Taxonomy" id="360105"/>
    <lineage>
        <taxon>Bacteria</taxon>
        <taxon>Pseudomonadati</taxon>
        <taxon>Campylobacterota</taxon>
        <taxon>Epsilonproteobacteria</taxon>
        <taxon>Campylobacterales</taxon>
        <taxon>Campylobacteraceae</taxon>
        <taxon>Campylobacter</taxon>
    </lineage>
</organism>
<dbReference type="HOGENOM" id="CLU_841129_0_0_7"/>
<name>A7H027_CAMC5</name>
<dbReference type="RefSeq" id="WP_009649329.1">
    <property type="nucleotide sequence ID" value="NC_009715.2"/>
</dbReference>
<dbReference type="Proteomes" id="UP000006380">
    <property type="component" value="Chromosome"/>
</dbReference>
<reference evidence="2" key="1">
    <citation type="submission" date="2016-07" db="EMBL/GenBank/DDBJ databases">
        <title>Comparative genomics of the Campylobacter concisus group.</title>
        <authorList>
            <person name="Miller W.G."/>
            <person name="Yee E."/>
            <person name="Chapman M.H."/>
            <person name="Huynh S."/>
            <person name="Bono J.L."/>
            <person name="On S.L.W."/>
            <person name="StLeger J."/>
            <person name="Foster G."/>
            <person name="Parker C.T."/>
        </authorList>
    </citation>
    <scope>NUCLEOTIDE SEQUENCE</scope>
    <source>
        <strain evidence="2">525.92</strain>
    </source>
</reference>